<name>A0A3B0CDU9_9FLAO</name>
<organism evidence="5 6">
    <name type="scientific">Ulvibacterium marinum</name>
    <dbReference type="NCBI Taxonomy" id="2419782"/>
    <lineage>
        <taxon>Bacteria</taxon>
        <taxon>Pseudomonadati</taxon>
        <taxon>Bacteroidota</taxon>
        <taxon>Flavobacteriia</taxon>
        <taxon>Flavobacteriales</taxon>
        <taxon>Flavobacteriaceae</taxon>
        <taxon>Ulvibacterium</taxon>
    </lineage>
</organism>
<evidence type="ECO:0000313" key="6">
    <source>
        <dbReference type="Proteomes" id="UP000276603"/>
    </source>
</evidence>
<comment type="caution">
    <text evidence="5">The sequence shown here is derived from an EMBL/GenBank/DDBJ whole genome shotgun (WGS) entry which is preliminary data.</text>
</comment>
<dbReference type="NCBIfam" id="NF004824">
    <property type="entry name" value="PRK06180.1"/>
    <property type="match status" value="1"/>
</dbReference>
<dbReference type="SMART" id="SM00822">
    <property type="entry name" value="PKS_KR"/>
    <property type="match status" value="1"/>
</dbReference>
<dbReference type="SUPFAM" id="SSF51735">
    <property type="entry name" value="NAD(P)-binding Rossmann-fold domains"/>
    <property type="match status" value="1"/>
</dbReference>
<dbReference type="GO" id="GO:0016491">
    <property type="term" value="F:oxidoreductase activity"/>
    <property type="evidence" value="ECO:0007669"/>
    <property type="project" value="UniProtKB-KW"/>
</dbReference>
<dbReference type="PRINTS" id="PR00080">
    <property type="entry name" value="SDRFAMILY"/>
</dbReference>
<dbReference type="Pfam" id="PF00106">
    <property type="entry name" value="adh_short"/>
    <property type="match status" value="1"/>
</dbReference>
<dbReference type="Gene3D" id="3.40.50.720">
    <property type="entry name" value="NAD(P)-binding Rossmann-like Domain"/>
    <property type="match status" value="1"/>
</dbReference>
<comment type="similarity">
    <text evidence="1 3">Belongs to the short-chain dehydrogenases/reductases (SDR) family.</text>
</comment>
<dbReference type="InterPro" id="IPR002347">
    <property type="entry name" value="SDR_fam"/>
</dbReference>
<accession>A0A3B0CDU9</accession>
<feature type="domain" description="Ketoreductase" evidence="4">
    <location>
        <begin position="5"/>
        <end position="187"/>
    </location>
</feature>
<evidence type="ECO:0000256" key="3">
    <source>
        <dbReference type="RuleBase" id="RU000363"/>
    </source>
</evidence>
<protein>
    <submittedName>
        <fullName evidence="5">SDR family NAD(P)-dependent oxidoreductase</fullName>
    </submittedName>
</protein>
<evidence type="ECO:0000259" key="4">
    <source>
        <dbReference type="SMART" id="SM00822"/>
    </source>
</evidence>
<dbReference type="InterPro" id="IPR020904">
    <property type="entry name" value="Sc_DH/Rdtase_CS"/>
</dbReference>
<dbReference type="RefSeq" id="WP_120710736.1">
    <property type="nucleotide sequence ID" value="NZ_RBCJ01000001.1"/>
</dbReference>
<dbReference type="PROSITE" id="PS00061">
    <property type="entry name" value="ADH_SHORT"/>
    <property type="match status" value="1"/>
</dbReference>
<dbReference type="CDD" id="cd05374">
    <property type="entry name" value="17beta-HSD-like_SDR_c"/>
    <property type="match status" value="1"/>
</dbReference>
<evidence type="ECO:0000256" key="2">
    <source>
        <dbReference type="ARBA" id="ARBA00023002"/>
    </source>
</evidence>
<dbReference type="OrthoDB" id="1235794at2"/>
<reference evidence="5 6" key="1">
    <citation type="submission" date="2018-10" db="EMBL/GenBank/DDBJ databases">
        <title>Ulvibacterium marinum gen. nov., sp. nov., a novel marine bacterium of the family Flavobacteriaceae, isolated from a culture of the green alga Ulva prolifera.</title>
        <authorList>
            <person name="Zhang Z."/>
        </authorList>
    </citation>
    <scope>NUCLEOTIDE SEQUENCE [LARGE SCALE GENOMIC DNA]</scope>
    <source>
        <strain evidence="5 6">CCMM003</strain>
    </source>
</reference>
<dbReference type="InterPro" id="IPR051911">
    <property type="entry name" value="SDR_oxidoreductase"/>
</dbReference>
<proteinExistence type="inferred from homology"/>
<dbReference type="InterPro" id="IPR057326">
    <property type="entry name" value="KR_dom"/>
</dbReference>
<evidence type="ECO:0000313" key="5">
    <source>
        <dbReference type="EMBL" id="RKN83530.1"/>
    </source>
</evidence>
<dbReference type="PANTHER" id="PTHR43976">
    <property type="entry name" value="SHORT CHAIN DEHYDROGENASE"/>
    <property type="match status" value="1"/>
</dbReference>
<dbReference type="EMBL" id="RBCJ01000001">
    <property type="protein sequence ID" value="RKN83530.1"/>
    <property type="molecule type" value="Genomic_DNA"/>
</dbReference>
<gene>
    <name evidence="5" type="ORF">D7Z94_06855</name>
</gene>
<keyword evidence="2" id="KW-0560">Oxidoreductase</keyword>
<dbReference type="AlphaFoldDB" id="A0A3B0CDU9"/>
<dbReference type="PRINTS" id="PR00081">
    <property type="entry name" value="GDHRDH"/>
</dbReference>
<dbReference type="InterPro" id="IPR036291">
    <property type="entry name" value="NAD(P)-bd_dom_sf"/>
</dbReference>
<keyword evidence="6" id="KW-1185">Reference proteome</keyword>
<dbReference type="Proteomes" id="UP000276603">
    <property type="component" value="Unassembled WGS sequence"/>
</dbReference>
<sequence>MSTQKVWFVTGASKGLGLSLVKKLLDAGHRVAATSRTPEAISEKIDAPDTECLVLSMDLTNDKDIRSAIDATEKHFGTIDYVVNNAGYALMGALEESSSEEIKKNFDVNVNGSLDVIRNVLPLLREKGSGHIINIASVGGFVGSFPAFGIYCATKFAVQGFTESLAVEVEPFGIRATSVNPGYFRTEFLSNESLNATKIQLPEYENVREMQKLHEEKLHGNQPGDPDKAAEVLMELVAMEKPPVHLFLGSDAYDMVDRKIDSLKTSMEEYRELATSTNIAESV</sequence>
<dbReference type="PANTHER" id="PTHR43976:SF16">
    <property type="entry name" value="SHORT-CHAIN DEHYDROGENASE_REDUCTASE FAMILY PROTEIN"/>
    <property type="match status" value="1"/>
</dbReference>
<evidence type="ECO:0000256" key="1">
    <source>
        <dbReference type="ARBA" id="ARBA00006484"/>
    </source>
</evidence>